<comment type="caution">
    <text evidence="1">The sequence shown here is derived from an EMBL/GenBank/DDBJ whole genome shotgun (WGS) entry which is preliminary data.</text>
</comment>
<protein>
    <submittedName>
        <fullName evidence="1">Uncharacterized protein</fullName>
    </submittedName>
</protein>
<accession>A0A8J3IAW6</accession>
<name>A0A8J3IAW6_9CHLR</name>
<evidence type="ECO:0000313" key="1">
    <source>
        <dbReference type="EMBL" id="GHO49267.1"/>
    </source>
</evidence>
<dbReference type="AlphaFoldDB" id="A0A8J3IAW6"/>
<dbReference type="SUPFAM" id="SSF158791">
    <property type="entry name" value="MgtE N-terminal domain-like"/>
    <property type="match status" value="1"/>
</dbReference>
<evidence type="ECO:0000313" key="2">
    <source>
        <dbReference type="Proteomes" id="UP000612362"/>
    </source>
</evidence>
<dbReference type="EMBL" id="BNJF01000005">
    <property type="protein sequence ID" value="GHO49267.1"/>
    <property type="molecule type" value="Genomic_DNA"/>
</dbReference>
<proteinExistence type="predicted"/>
<organism evidence="1 2">
    <name type="scientific">Ktedonospora formicarum</name>
    <dbReference type="NCBI Taxonomy" id="2778364"/>
    <lineage>
        <taxon>Bacteria</taxon>
        <taxon>Bacillati</taxon>
        <taxon>Chloroflexota</taxon>
        <taxon>Ktedonobacteria</taxon>
        <taxon>Ktedonobacterales</taxon>
        <taxon>Ktedonobacteraceae</taxon>
        <taxon>Ktedonospora</taxon>
    </lineage>
</organism>
<keyword evidence="2" id="KW-1185">Reference proteome</keyword>
<dbReference type="RefSeq" id="WP_220198409.1">
    <property type="nucleotide sequence ID" value="NZ_BNJF01000005.1"/>
</dbReference>
<reference evidence="1" key="1">
    <citation type="submission" date="2020-10" db="EMBL/GenBank/DDBJ databases">
        <title>Taxonomic study of unclassified bacteria belonging to the class Ktedonobacteria.</title>
        <authorList>
            <person name="Yabe S."/>
            <person name="Wang C.M."/>
            <person name="Zheng Y."/>
            <person name="Sakai Y."/>
            <person name="Cavaletti L."/>
            <person name="Monciardini P."/>
            <person name="Donadio S."/>
        </authorList>
    </citation>
    <scope>NUCLEOTIDE SEQUENCE</scope>
    <source>
        <strain evidence="1">SOSP1-1</strain>
    </source>
</reference>
<gene>
    <name evidence="1" type="ORF">KSX_74300</name>
</gene>
<sequence length="218" mass="26115">MNSSEWRRLPKDEKRRIWLLLSVEERCDLLRGFSQAERGALMKMLPQENQRWLWEVTPVRERSELWKALSKDERLTLWTSLEPDERPFWWSDLGGDRSQRSLSNEQRDLWASLTAEQRHELFAANMDQRMCALLWYATLEPEFKQLWALFPDDEQRRLWYALASEGSMRNALSKEQRKLWDYLTDAQKLALHAALPPQARSDLEKRLLTAERRRLGWG</sequence>
<dbReference type="Proteomes" id="UP000612362">
    <property type="component" value="Unassembled WGS sequence"/>
</dbReference>